<sequence>MRRFLSRPAGWLLCWTLLPLPGCIDPFMPPSVSTPPSYLVVDGFINSQGISTINLSRTYAIALAASPPTENSATVFVEAQSGRQYPLRESAVKGTYVSDALTLNPADTYRLHLTTATGKEYASAFVPVKTTPPIDTVDWRVTGSEVDITVSTHDPASATRYYRWEFAETWEIVSPYIPSLEFSGGRLRPLSAPYPALCWRTTRGTTVQLASTAALSQDVVAAYPLRQLPSTAPQLLRRYSLLVQQHALTKDEHQYWELLRKNTESIGSLFGPEPVQLTGNVRGLGSNAAAIALGYVGAHSLREKRIFIARPQLPAAWRPLTGYESCLPPDTVRPGTESYSFGSNYLPIYATYKNGGLVGYLAATADCIDCRRRGTATRPVYWP</sequence>
<dbReference type="Proteomes" id="UP001501469">
    <property type="component" value="Unassembled WGS sequence"/>
</dbReference>
<feature type="signal peptide" evidence="1">
    <location>
        <begin position="1"/>
        <end position="24"/>
    </location>
</feature>
<protein>
    <recommendedName>
        <fullName evidence="4">DUF4249 domain-containing protein</fullName>
    </recommendedName>
</protein>
<accession>A0ABP7TUG2</accession>
<evidence type="ECO:0000256" key="1">
    <source>
        <dbReference type="SAM" id="SignalP"/>
    </source>
</evidence>
<name>A0ABP7TUG2_9BACT</name>
<dbReference type="RefSeq" id="WP_345052263.1">
    <property type="nucleotide sequence ID" value="NZ_BAABDK010000012.1"/>
</dbReference>
<organism evidence="2 3">
    <name type="scientific">Hymenobacter glaciei</name>
    <dbReference type="NCBI Taxonomy" id="877209"/>
    <lineage>
        <taxon>Bacteria</taxon>
        <taxon>Pseudomonadati</taxon>
        <taxon>Bacteroidota</taxon>
        <taxon>Cytophagia</taxon>
        <taxon>Cytophagales</taxon>
        <taxon>Hymenobacteraceae</taxon>
        <taxon>Hymenobacter</taxon>
    </lineage>
</organism>
<proteinExistence type="predicted"/>
<evidence type="ECO:0000313" key="3">
    <source>
        <dbReference type="Proteomes" id="UP001501469"/>
    </source>
</evidence>
<comment type="caution">
    <text evidence="2">The sequence shown here is derived from an EMBL/GenBank/DDBJ whole genome shotgun (WGS) entry which is preliminary data.</text>
</comment>
<keyword evidence="1" id="KW-0732">Signal</keyword>
<feature type="chain" id="PRO_5045549119" description="DUF4249 domain-containing protein" evidence="1">
    <location>
        <begin position="25"/>
        <end position="383"/>
    </location>
</feature>
<gene>
    <name evidence="2" type="ORF">GCM10022409_14600</name>
</gene>
<reference evidence="3" key="1">
    <citation type="journal article" date="2019" name="Int. J. Syst. Evol. Microbiol.">
        <title>The Global Catalogue of Microorganisms (GCM) 10K type strain sequencing project: providing services to taxonomists for standard genome sequencing and annotation.</title>
        <authorList>
            <consortium name="The Broad Institute Genomics Platform"/>
            <consortium name="The Broad Institute Genome Sequencing Center for Infectious Disease"/>
            <person name="Wu L."/>
            <person name="Ma J."/>
        </authorList>
    </citation>
    <scope>NUCLEOTIDE SEQUENCE [LARGE SCALE GENOMIC DNA]</scope>
    <source>
        <strain evidence="3">JCM 17225</strain>
    </source>
</reference>
<dbReference type="InterPro" id="IPR025345">
    <property type="entry name" value="DUF4249"/>
</dbReference>
<keyword evidence="3" id="KW-1185">Reference proteome</keyword>
<dbReference type="Pfam" id="PF14054">
    <property type="entry name" value="DUF4249"/>
    <property type="match status" value="1"/>
</dbReference>
<dbReference type="EMBL" id="BAABDK010000012">
    <property type="protein sequence ID" value="GAA4031455.1"/>
    <property type="molecule type" value="Genomic_DNA"/>
</dbReference>
<evidence type="ECO:0008006" key="4">
    <source>
        <dbReference type="Google" id="ProtNLM"/>
    </source>
</evidence>
<evidence type="ECO:0000313" key="2">
    <source>
        <dbReference type="EMBL" id="GAA4031455.1"/>
    </source>
</evidence>